<sequence>MEMMCLNIHVHTDLELFTDKSNKPFVFSGLCVRVSTLLGILSKLGSLRLSAAVLVTDSIGCTGFAVKALNCSVILSS</sequence>
<proteinExistence type="predicted"/>
<dbReference type="Proteomes" id="UP000271098">
    <property type="component" value="Unassembled WGS sequence"/>
</dbReference>
<dbReference type="AlphaFoldDB" id="A0A183D9E5"/>
<gene>
    <name evidence="1" type="ORF">GPUH_LOCUS5335</name>
</gene>
<protein>
    <submittedName>
        <fullName evidence="3">Ovule protein</fullName>
    </submittedName>
</protein>
<reference evidence="3" key="1">
    <citation type="submission" date="2016-06" db="UniProtKB">
        <authorList>
            <consortium name="WormBaseParasite"/>
        </authorList>
    </citation>
    <scope>IDENTIFICATION</scope>
</reference>
<evidence type="ECO:0000313" key="1">
    <source>
        <dbReference type="EMBL" id="VDK50277.1"/>
    </source>
</evidence>
<evidence type="ECO:0000313" key="3">
    <source>
        <dbReference type="WBParaSite" id="GPUH_0000534301-mRNA-1"/>
    </source>
</evidence>
<dbReference type="EMBL" id="UYRT01011167">
    <property type="protein sequence ID" value="VDK50277.1"/>
    <property type="molecule type" value="Genomic_DNA"/>
</dbReference>
<dbReference type="WBParaSite" id="GPUH_0000534301-mRNA-1">
    <property type="protein sequence ID" value="GPUH_0000534301-mRNA-1"/>
    <property type="gene ID" value="GPUH_0000534301"/>
</dbReference>
<name>A0A183D9E5_9BILA</name>
<evidence type="ECO:0000313" key="2">
    <source>
        <dbReference type="Proteomes" id="UP000271098"/>
    </source>
</evidence>
<organism evidence="3">
    <name type="scientific">Gongylonema pulchrum</name>
    <dbReference type="NCBI Taxonomy" id="637853"/>
    <lineage>
        <taxon>Eukaryota</taxon>
        <taxon>Metazoa</taxon>
        <taxon>Ecdysozoa</taxon>
        <taxon>Nematoda</taxon>
        <taxon>Chromadorea</taxon>
        <taxon>Rhabditida</taxon>
        <taxon>Spirurina</taxon>
        <taxon>Spiruromorpha</taxon>
        <taxon>Spiruroidea</taxon>
        <taxon>Gongylonematidae</taxon>
        <taxon>Gongylonema</taxon>
    </lineage>
</organism>
<accession>A0A183D9E5</accession>
<reference evidence="1 2" key="2">
    <citation type="submission" date="2018-11" db="EMBL/GenBank/DDBJ databases">
        <authorList>
            <consortium name="Pathogen Informatics"/>
        </authorList>
    </citation>
    <scope>NUCLEOTIDE SEQUENCE [LARGE SCALE GENOMIC DNA]</scope>
</reference>
<keyword evidence="2" id="KW-1185">Reference proteome</keyword>